<dbReference type="InterPro" id="IPR016039">
    <property type="entry name" value="Thiolase-like"/>
</dbReference>
<evidence type="ECO:0000313" key="3">
    <source>
        <dbReference type="EMBL" id="MQL53486.1"/>
    </source>
</evidence>
<dbReference type="Pfam" id="PF02803">
    <property type="entry name" value="Thiolase_C"/>
    <property type="match status" value="1"/>
</dbReference>
<dbReference type="PANTHER" id="PTHR43365:SF1">
    <property type="entry name" value="ACETYL-COA C-ACYLTRANSFERASE"/>
    <property type="match status" value="1"/>
</dbReference>
<dbReference type="PROSITE" id="PS00099">
    <property type="entry name" value="THIOLASE_3"/>
    <property type="match status" value="1"/>
</dbReference>
<dbReference type="EMBL" id="WHYR01000052">
    <property type="protein sequence ID" value="MQL53486.1"/>
    <property type="molecule type" value="Genomic_DNA"/>
</dbReference>
<evidence type="ECO:0000313" key="4">
    <source>
        <dbReference type="Proteomes" id="UP000441717"/>
    </source>
</evidence>
<dbReference type="PANTHER" id="PTHR43365">
    <property type="entry name" value="BLR7806 PROTEIN"/>
    <property type="match status" value="1"/>
</dbReference>
<organism evidence="3 4">
    <name type="scientific">Desulfofundulus thermobenzoicus</name>
    <dbReference type="NCBI Taxonomy" id="29376"/>
    <lineage>
        <taxon>Bacteria</taxon>
        <taxon>Bacillati</taxon>
        <taxon>Bacillota</taxon>
        <taxon>Clostridia</taxon>
        <taxon>Eubacteriales</taxon>
        <taxon>Peptococcaceae</taxon>
        <taxon>Desulfofundulus</taxon>
    </lineage>
</organism>
<keyword evidence="1" id="KW-0812">Transmembrane</keyword>
<sequence length="46" mass="5156">MLYIGCTGARLMVTIMHHMRRNNLRYGLITMCIGGGQGMAMVVERV</sequence>
<comment type="caution">
    <text evidence="3">The sequence shown here is derived from an EMBL/GenBank/DDBJ whole genome shotgun (WGS) entry which is preliminary data.</text>
</comment>
<dbReference type="InterPro" id="IPR020610">
    <property type="entry name" value="Thiolase_AS"/>
</dbReference>
<dbReference type="OrthoDB" id="9764892at2"/>
<dbReference type="SUPFAM" id="SSF53901">
    <property type="entry name" value="Thiolase-like"/>
    <property type="match status" value="1"/>
</dbReference>
<keyword evidence="1" id="KW-1133">Transmembrane helix</keyword>
<dbReference type="GO" id="GO:0016747">
    <property type="term" value="F:acyltransferase activity, transferring groups other than amino-acyl groups"/>
    <property type="evidence" value="ECO:0007669"/>
    <property type="project" value="InterPro"/>
</dbReference>
<feature type="transmembrane region" description="Helical" evidence="1">
    <location>
        <begin position="24"/>
        <end position="43"/>
    </location>
</feature>
<dbReference type="RefSeq" id="WP_152947958.1">
    <property type="nucleotide sequence ID" value="NZ_WHYR01000052.1"/>
</dbReference>
<dbReference type="Proteomes" id="UP000441717">
    <property type="component" value="Unassembled WGS sequence"/>
</dbReference>
<keyword evidence="4" id="KW-1185">Reference proteome</keyword>
<accession>A0A6N7ITP2</accession>
<proteinExistence type="predicted"/>
<reference evidence="3 4" key="1">
    <citation type="submission" date="2019-10" db="EMBL/GenBank/DDBJ databases">
        <title>Comparative genomics of sulfur disproportionating microorganisms.</title>
        <authorList>
            <person name="Ward L.M."/>
            <person name="Bertran E."/>
            <person name="Johnston D."/>
        </authorList>
    </citation>
    <scope>NUCLEOTIDE SEQUENCE [LARGE SCALE GENOMIC DNA]</scope>
    <source>
        <strain evidence="3 4">DSM 14055</strain>
    </source>
</reference>
<dbReference type="InterPro" id="IPR020617">
    <property type="entry name" value="Thiolase_C"/>
</dbReference>
<feature type="domain" description="Thiolase C-terminal" evidence="2">
    <location>
        <begin position="4"/>
        <end position="45"/>
    </location>
</feature>
<evidence type="ECO:0000259" key="2">
    <source>
        <dbReference type="Pfam" id="PF02803"/>
    </source>
</evidence>
<dbReference type="AlphaFoldDB" id="A0A6N7ITP2"/>
<gene>
    <name evidence="3" type="ORF">GFC01_14700</name>
</gene>
<dbReference type="Gene3D" id="3.40.47.10">
    <property type="match status" value="1"/>
</dbReference>
<evidence type="ECO:0000256" key="1">
    <source>
        <dbReference type="SAM" id="Phobius"/>
    </source>
</evidence>
<name>A0A6N7ITP2_9FIRM</name>
<keyword evidence="1" id="KW-0472">Membrane</keyword>
<protein>
    <recommendedName>
        <fullName evidence="2">Thiolase C-terminal domain-containing protein</fullName>
    </recommendedName>
</protein>